<gene>
    <name evidence="2" type="ORF">N7468_010562</name>
</gene>
<comment type="caution">
    <text evidence="2">The sequence shown here is derived from an EMBL/GenBank/DDBJ whole genome shotgun (WGS) entry which is preliminary data.</text>
</comment>
<proteinExistence type="predicted"/>
<feature type="compositionally biased region" description="Polar residues" evidence="1">
    <location>
        <begin position="26"/>
        <end position="36"/>
    </location>
</feature>
<dbReference type="GeneID" id="83207161"/>
<organism evidence="2 3">
    <name type="scientific">Penicillium chermesinum</name>
    <dbReference type="NCBI Taxonomy" id="63820"/>
    <lineage>
        <taxon>Eukaryota</taxon>
        <taxon>Fungi</taxon>
        <taxon>Dikarya</taxon>
        <taxon>Ascomycota</taxon>
        <taxon>Pezizomycotina</taxon>
        <taxon>Eurotiomycetes</taxon>
        <taxon>Eurotiomycetidae</taxon>
        <taxon>Eurotiales</taxon>
        <taxon>Aspergillaceae</taxon>
        <taxon>Penicillium</taxon>
    </lineage>
</organism>
<feature type="compositionally biased region" description="Low complexity" evidence="1">
    <location>
        <begin position="1"/>
        <end position="25"/>
    </location>
</feature>
<feature type="region of interest" description="Disordered" evidence="1">
    <location>
        <begin position="1"/>
        <end position="97"/>
    </location>
</feature>
<keyword evidence="3" id="KW-1185">Reference proteome</keyword>
<sequence length="511" mass="57940">MIAGSQSSSSSISRSNPSDSSNAVSTAPTSAGSHMSAQGEKRKRNDQLERHVKMRKGFKEELKGQIAEGTGIGDEMEEQIREDIDSSEKGLSEENSPWVPTARKKLKVKDLDLDKSYAEELGATETEPNYGEIAPRQPRWKHKGKAPLLDASKLPIGWNAREPDLHQEDIKGQIQRCEERIKDNIMPFFKHRLEEYEAKESRLIALRNSERDDLSLPVLRRIQDLRRLGEALEEGGDTDKLPNVRAILTAYRTKNLAWTDLVTYWSKGQQLSQPRPFDWDEFEAINAKHQGHKSFWVEGIQRSPPSQQPRLLVKPSEMYNVHTYNIALRAPGAEWWCELEFLYDTGADYMEIWEQDLPAILGPNRENLPIVGNTMVFSARSSYVSRIIELESTLLDSKGRRMCEWHRITCLIGSRPEHHPGIVERTDGSTLRRLFYFATVPNDAFDMVIADSRLNIRLPGAPNDRQRLTQVVPQGTKNTAQFVTPAPVTKEEAATYAAKGASPPPRKAAFW</sequence>
<reference evidence="2" key="2">
    <citation type="journal article" date="2023" name="IMA Fungus">
        <title>Comparative genomic study of the Penicillium genus elucidates a diverse pangenome and 15 lateral gene transfer events.</title>
        <authorList>
            <person name="Petersen C."/>
            <person name="Sorensen T."/>
            <person name="Nielsen M.R."/>
            <person name="Sondergaard T.E."/>
            <person name="Sorensen J.L."/>
            <person name="Fitzpatrick D.A."/>
            <person name="Frisvad J.C."/>
            <person name="Nielsen K.L."/>
        </authorList>
    </citation>
    <scope>NUCLEOTIDE SEQUENCE</scope>
    <source>
        <strain evidence="2">IBT 19713</strain>
    </source>
</reference>
<dbReference type="Proteomes" id="UP001150941">
    <property type="component" value="Unassembled WGS sequence"/>
</dbReference>
<dbReference type="RefSeq" id="XP_058325380.1">
    <property type="nucleotide sequence ID" value="XM_058479857.1"/>
</dbReference>
<dbReference type="EMBL" id="JAPQKS010000009">
    <property type="protein sequence ID" value="KAJ5214883.1"/>
    <property type="molecule type" value="Genomic_DNA"/>
</dbReference>
<protein>
    <submittedName>
        <fullName evidence="2">Uncharacterized protein</fullName>
    </submittedName>
</protein>
<reference evidence="2" key="1">
    <citation type="submission" date="2022-11" db="EMBL/GenBank/DDBJ databases">
        <authorList>
            <person name="Petersen C."/>
        </authorList>
    </citation>
    <scope>NUCLEOTIDE SEQUENCE</scope>
    <source>
        <strain evidence="2">IBT 19713</strain>
    </source>
</reference>
<evidence type="ECO:0000256" key="1">
    <source>
        <dbReference type="SAM" id="MobiDB-lite"/>
    </source>
</evidence>
<dbReference type="AlphaFoldDB" id="A0A9W9N9E0"/>
<feature type="compositionally biased region" description="Basic and acidic residues" evidence="1">
    <location>
        <begin position="39"/>
        <end position="63"/>
    </location>
</feature>
<feature type="compositionally biased region" description="Basic and acidic residues" evidence="1">
    <location>
        <begin position="78"/>
        <end position="92"/>
    </location>
</feature>
<dbReference type="OrthoDB" id="4363173at2759"/>
<name>A0A9W9N9E0_9EURO</name>
<evidence type="ECO:0000313" key="2">
    <source>
        <dbReference type="EMBL" id="KAJ5214883.1"/>
    </source>
</evidence>
<accession>A0A9W9N9E0</accession>
<evidence type="ECO:0000313" key="3">
    <source>
        <dbReference type="Proteomes" id="UP001150941"/>
    </source>
</evidence>